<gene>
    <name evidence="1" type="ORF">CS063_04745</name>
</gene>
<protein>
    <submittedName>
        <fullName evidence="1">Uncharacterized protein</fullName>
    </submittedName>
</protein>
<comment type="caution">
    <text evidence="1">The sequence shown here is derived from an EMBL/GenBank/DDBJ whole genome shotgun (WGS) entry which is preliminary data.</text>
</comment>
<sequence length="148" mass="16708">MIKVFGIGNPLLGDDAIALHLLKQLAGNPLLMPYMSFFQAETDCFYALEEIEPDDFIIILDSCHFENTLGTVFYMPLDTFPSLPSLSAHSFNLLNELRIYFPQIQGFFIGIEIHEIKPSLILSPPLNELLPEIHLEVASFLHALIHNP</sequence>
<keyword evidence="2" id="KW-1185">Reference proteome</keyword>
<evidence type="ECO:0000313" key="1">
    <source>
        <dbReference type="EMBL" id="PHV71866.1"/>
    </source>
</evidence>
<evidence type="ECO:0000313" key="2">
    <source>
        <dbReference type="Proteomes" id="UP000224460"/>
    </source>
</evidence>
<reference evidence="1" key="1">
    <citation type="submission" date="2017-10" db="EMBL/GenBank/DDBJ databases">
        <title>Genome sequence of cellulolytic Lachnospiraceae bacterium XHS1971 isolated from hotspring sediment.</title>
        <authorList>
            <person name="Vasudevan G."/>
            <person name="Joshi A.J."/>
            <person name="Hivarkar S."/>
            <person name="Lanjekar V.B."/>
            <person name="Dhakephalkar P.K."/>
            <person name="Dagar S."/>
        </authorList>
    </citation>
    <scope>NUCLEOTIDE SEQUENCE</scope>
    <source>
        <strain evidence="1">XHS1971</strain>
    </source>
</reference>
<proteinExistence type="predicted"/>
<name>A0AC61DFA6_9FIRM</name>
<dbReference type="Proteomes" id="UP000224460">
    <property type="component" value="Unassembled WGS sequence"/>
</dbReference>
<accession>A0AC61DFA6</accession>
<organism evidence="1 2">
    <name type="scientific">Sporanaerobium hydrogeniformans</name>
    <dbReference type="NCBI Taxonomy" id="3072179"/>
    <lineage>
        <taxon>Bacteria</taxon>
        <taxon>Bacillati</taxon>
        <taxon>Bacillota</taxon>
        <taxon>Clostridia</taxon>
        <taxon>Lachnospirales</taxon>
        <taxon>Lachnospiraceae</taxon>
        <taxon>Sporanaerobium</taxon>
    </lineage>
</organism>
<dbReference type="EMBL" id="PEDL01000002">
    <property type="protein sequence ID" value="PHV71866.1"/>
    <property type="molecule type" value="Genomic_DNA"/>
</dbReference>